<dbReference type="OrthoDB" id="10259572at2759"/>
<sequence>MGATATTTPCNVLGRSRPFLALLLCFQLLHTSQAFELRGGHKEEKVPLAVIVPDPSPELSGSNLPPAPLAAPPPVFGGGGDDMRPRLPTERWRRGRGEVRRSAAHPPAAAAASSHDARAPRTAPSASPGPARAGAPARAPIAGAEAPAPAPDSGSGGSAFIKSSPAVPVPRGVTDTATILPMPAPGEKRQEVGAATSVRAGLVPLLLGLIVMMASFGL</sequence>
<name>A0A368PMM1_SETIT</name>
<feature type="transmembrane region" description="Helical" evidence="2">
    <location>
        <begin position="198"/>
        <end position="217"/>
    </location>
</feature>
<reference evidence="4" key="1">
    <citation type="journal article" date="2012" name="Nat. Biotechnol.">
        <title>Reference genome sequence of the model plant Setaria.</title>
        <authorList>
            <person name="Bennetzen J.L."/>
            <person name="Schmutz J."/>
            <person name="Wang H."/>
            <person name="Percifield R."/>
            <person name="Hawkins J."/>
            <person name="Pontaroli A.C."/>
            <person name="Estep M."/>
            <person name="Feng L."/>
            <person name="Vaughn J.N."/>
            <person name="Grimwood J."/>
            <person name="Jenkins J."/>
            <person name="Barry K."/>
            <person name="Lindquist E."/>
            <person name="Hellsten U."/>
            <person name="Deshpande S."/>
            <person name="Wang X."/>
            <person name="Wu X."/>
            <person name="Mitros T."/>
            <person name="Triplett J."/>
            <person name="Yang X."/>
            <person name="Ye C.Y."/>
            <person name="Mauro-Herrera M."/>
            <person name="Wang L."/>
            <person name="Li P."/>
            <person name="Sharma M."/>
            <person name="Sharma R."/>
            <person name="Ronald P.C."/>
            <person name="Panaud O."/>
            <person name="Kellogg E.A."/>
            <person name="Brutnell T.P."/>
            <person name="Doust A.N."/>
            <person name="Tuskan G.A."/>
            <person name="Rokhsar D."/>
            <person name="Devos K.M."/>
        </authorList>
    </citation>
    <scope>NUCLEOTIDE SEQUENCE [LARGE SCALE GENOMIC DNA]</scope>
    <source>
        <strain evidence="4">Yugu1</strain>
    </source>
</reference>
<gene>
    <name evidence="4" type="ORF">SETIT_1G187100v2</name>
</gene>
<proteinExistence type="predicted"/>
<feature type="compositionally biased region" description="Basic and acidic residues" evidence="1">
    <location>
        <begin position="81"/>
        <end position="101"/>
    </location>
</feature>
<keyword evidence="3" id="KW-0732">Signal</keyword>
<dbReference type="KEGG" id="sita:101768165"/>
<protein>
    <submittedName>
        <fullName evidence="4">Uncharacterized protein</fullName>
    </submittedName>
</protein>
<keyword evidence="2" id="KW-1133">Transmembrane helix</keyword>
<dbReference type="PANTHER" id="PTHR34662">
    <property type="entry name" value="OS04G0422700 PROTEIN"/>
    <property type="match status" value="1"/>
</dbReference>
<evidence type="ECO:0000256" key="3">
    <source>
        <dbReference type="SAM" id="SignalP"/>
    </source>
</evidence>
<keyword evidence="2" id="KW-0472">Membrane</keyword>
<evidence type="ECO:0000256" key="1">
    <source>
        <dbReference type="SAM" id="MobiDB-lite"/>
    </source>
</evidence>
<reference evidence="4" key="2">
    <citation type="submission" date="2015-07" db="EMBL/GenBank/DDBJ databases">
        <authorList>
            <person name="Noorani M."/>
        </authorList>
    </citation>
    <scope>NUCLEOTIDE SEQUENCE</scope>
    <source>
        <strain evidence="4">Yugu1</strain>
    </source>
</reference>
<dbReference type="AlphaFoldDB" id="A0A368PMM1"/>
<feature type="compositionally biased region" description="Pro residues" evidence="1">
    <location>
        <begin position="65"/>
        <end position="75"/>
    </location>
</feature>
<accession>A0A368PMM1</accession>
<feature type="signal peptide" evidence="3">
    <location>
        <begin position="1"/>
        <end position="34"/>
    </location>
</feature>
<dbReference type="EMBL" id="CM003528">
    <property type="protein sequence ID" value="RCV06734.1"/>
    <property type="molecule type" value="Genomic_DNA"/>
</dbReference>
<evidence type="ECO:0000313" key="4">
    <source>
        <dbReference type="EMBL" id="RCV06734.1"/>
    </source>
</evidence>
<feature type="compositionally biased region" description="Low complexity" evidence="1">
    <location>
        <begin position="104"/>
        <end position="153"/>
    </location>
</feature>
<organism evidence="4">
    <name type="scientific">Setaria italica</name>
    <name type="common">Foxtail millet</name>
    <name type="synonym">Panicum italicum</name>
    <dbReference type="NCBI Taxonomy" id="4555"/>
    <lineage>
        <taxon>Eukaryota</taxon>
        <taxon>Viridiplantae</taxon>
        <taxon>Streptophyta</taxon>
        <taxon>Embryophyta</taxon>
        <taxon>Tracheophyta</taxon>
        <taxon>Spermatophyta</taxon>
        <taxon>Magnoliopsida</taxon>
        <taxon>Liliopsida</taxon>
        <taxon>Poales</taxon>
        <taxon>Poaceae</taxon>
        <taxon>PACMAD clade</taxon>
        <taxon>Panicoideae</taxon>
        <taxon>Panicodae</taxon>
        <taxon>Paniceae</taxon>
        <taxon>Cenchrinae</taxon>
        <taxon>Setaria</taxon>
    </lineage>
</organism>
<dbReference type="PANTHER" id="PTHR34662:SF9">
    <property type="match status" value="1"/>
</dbReference>
<feature type="chain" id="PRO_5017010562" evidence="3">
    <location>
        <begin position="35"/>
        <end position="218"/>
    </location>
</feature>
<feature type="region of interest" description="Disordered" evidence="1">
    <location>
        <begin position="57"/>
        <end position="168"/>
    </location>
</feature>
<evidence type="ECO:0000256" key="2">
    <source>
        <dbReference type="SAM" id="Phobius"/>
    </source>
</evidence>
<keyword evidence="2" id="KW-0812">Transmembrane</keyword>